<dbReference type="Gene3D" id="3.20.20.150">
    <property type="entry name" value="Divalent-metal-dependent TIM barrel enzymes"/>
    <property type="match status" value="1"/>
</dbReference>
<dbReference type="OrthoDB" id="5360893at2759"/>
<sequence length="351" mass="39300">MTSYIPFESLRNIPLSYASCSIGTKQSDTLPRKLEAIAAAGFTAIELSFPDIIAYGTQVTGKEPDVREYAQLVNVTKEIKKLADSNGLQIMMLQPFGNFEGWPSGSRERDDAFRRVAGWMDIMDAAGTDLLQVGSSDSPANRISIDRKIIVSDLRELCDLLATRNMRLAYENWCWSTHAPTWKDVWEIVKAIDRPNAGLCLDTFQTAAGEYGDPTTETGLINHMPPTALNQIFHASMDELAQTVPPEKIYLLQISDAYKPLEPLADKTIKGLRPRGRWSHDFRPMPYDGGYLPIEEVAKAVLRTGFRGWFSMEIFDGGPDGKGKEYDMNEYAGKAMKSMQRFLSQCSTDRD</sequence>
<dbReference type="PANTHER" id="PTHR12110">
    <property type="entry name" value="HYDROXYPYRUVATE ISOMERASE"/>
    <property type="match status" value="1"/>
</dbReference>
<dbReference type="AlphaFoldDB" id="A0A1E3BAF4"/>
<dbReference type="InterPro" id="IPR013022">
    <property type="entry name" value="Xyl_isomerase-like_TIM-brl"/>
</dbReference>
<organism evidence="2 3">
    <name type="scientific">Aspergillus cristatus</name>
    <name type="common">Chinese Fuzhuan brick tea-fermentation fungus</name>
    <name type="synonym">Eurotium cristatum</name>
    <dbReference type="NCBI Taxonomy" id="573508"/>
    <lineage>
        <taxon>Eukaryota</taxon>
        <taxon>Fungi</taxon>
        <taxon>Dikarya</taxon>
        <taxon>Ascomycota</taxon>
        <taxon>Pezizomycotina</taxon>
        <taxon>Eurotiomycetes</taxon>
        <taxon>Eurotiomycetidae</taxon>
        <taxon>Eurotiales</taxon>
        <taxon>Aspergillaceae</taxon>
        <taxon>Aspergillus</taxon>
        <taxon>Aspergillus subgen. Aspergillus</taxon>
    </lineage>
</organism>
<protein>
    <recommendedName>
        <fullName evidence="1">Xylose isomerase-like TIM barrel domain-containing protein</fullName>
    </recommendedName>
</protein>
<dbReference type="InterPro" id="IPR050312">
    <property type="entry name" value="IolE/XylAMocC-like"/>
</dbReference>
<evidence type="ECO:0000313" key="3">
    <source>
        <dbReference type="Proteomes" id="UP000094569"/>
    </source>
</evidence>
<proteinExistence type="predicted"/>
<dbReference type="VEuPathDB" id="FungiDB:SI65_07061"/>
<gene>
    <name evidence="2" type="ORF">SI65_07061</name>
</gene>
<evidence type="ECO:0000259" key="1">
    <source>
        <dbReference type="Pfam" id="PF01261"/>
    </source>
</evidence>
<dbReference type="InterPro" id="IPR036237">
    <property type="entry name" value="Xyl_isomerase-like_sf"/>
</dbReference>
<feature type="domain" description="Xylose isomerase-like TIM barrel" evidence="1">
    <location>
        <begin position="34"/>
        <end position="327"/>
    </location>
</feature>
<dbReference type="EMBL" id="JXNT01000008">
    <property type="protein sequence ID" value="ODM17386.1"/>
    <property type="molecule type" value="Genomic_DNA"/>
</dbReference>
<dbReference type="PANTHER" id="PTHR12110:SF56">
    <property type="entry name" value="DEHYDRATASE, PUTATIVE (AFU_ORTHOLOGUE AFUA_6G08740)-RELATED"/>
    <property type="match status" value="1"/>
</dbReference>
<accession>A0A1E3BAF4</accession>
<dbReference type="SUPFAM" id="SSF51658">
    <property type="entry name" value="Xylose isomerase-like"/>
    <property type="match status" value="1"/>
</dbReference>
<keyword evidence="3" id="KW-1185">Reference proteome</keyword>
<name>A0A1E3BAF4_ASPCR</name>
<comment type="caution">
    <text evidence="2">The sequence shown here is derived from an EMBL/GenBank/DDBJ whole genome shotgun (WGS) entry which is preliminary data.</text>
</comment>
<reference evidence="2 3" key="1">
    <citation type="journal article" date="2016" name="BMC Genomics">
        <title>Comparative genomic and transcriptomic analyses of the Fuzhuan brick tea-fermentation fungus Aspergillus cristatus.</title>
        <authorList>
            <person name="Ge Y."/>
            <person name="Wang Y."/>
            <person name="Liu Y."/>
            <person name="Tan Y."/>
            <person name="Ren X."/>
            <person name="Zhang X."/>
            <person name="Hyde K.D."/>
            <person name="Liu Y."/>
            <person name="Liu Z."/>
        </authorList>
    </citation>
    <scope>NUCLEOTIDE SEQUENCE [LARGE SCALE GENOMIC DNA]</scope>
    <source>
        <strain evidence="2 3">GZAAS20.1005</strain>
    </source>
</reference>
<evidence type="ECO:0000313" key="2">
    <source>
        <dbReference type="EMBL" id="ODM17386.1"/>
    </source>
</evidence>
<dbReference type="Proteomes" id="UP000094569">
    <property type="component" value="Unassembled WGS sequence"/>
</dbReference>
<dbReference type="STRING" id="573508.A0A1E3BAF4"/>
<dbReference type="Pfam" id="PF01261">
    <property type="entry name" value="AP_endonuc_2"/>
    <property type="match status" value="1"/>
</dbReference>